<protein>
    <submittedName>
        <fullName evidence="3">Gfo/Idh/MocA family protein</fullName>
    </submittedName>
</protein>
<dbReference type="Gene3D" id="3.30.360.10">
    <property type="entry name" value="Dihydrodipicolinate Reductase, domain 2"/>
    <property type="match status" value="1"/>
</dbReference>
<dbReference type="PANTHER" id="PTHR43377">
    <property type="entry name" value="BILIVERDIN REDUCTASE A"/>
    <property type="match status" value="1"/>
</dbReference>
<dbReference type="SUPFAM" id="SSF51735">
    <property type="entry name" value="NAD(P)-binding Rossmann-fold domains"/>
    <property type="match status" value="1"/>
</dbReference>
<sequence>MERVALVGLGFIGKMHLEAYRHIPNAKVTAICTRSGRNDEIASLFDGSFVSDYDDLLDREDIDVVDICVPTFLHEEYITKAVKAGKHIICEKPLTLTLEATKRILQLVKKSGVRLFVGHVLRFWPEYQTFKAYSETDKLKHIEMIHAERLGQLPTWGEWFQHPEKSGGALFDLHIHDIDFVYYLLGEVDRVYAVGSQNEYGAWKHIMTTLIFKNQARAFVEASQDMPVGYPFTMSFRAQESNRALEFQLKAGENIEHVGDRQFVYYEGDQMSEVDVVQADAFQEELAYFINCIEHDQVNHIIPLDDVLYITKLLQVIKKSLETGREIQVP</sequence>
<dbReference type="InterPro" id="IPR055170">
    <property type="entry name" value="GFO_IDH_MocA-like_dom"/>
</dbReference>
<proteinExistence type="predicted"/>
<gene>
    <name evidence="3" type="ORF">ACFSJF_10330</name>
</gene>
<reference evidence="4" key="1">
    <citation type="journal article" date="2019" name="Int. J. Syst. Evol. Microbiol.">
        <title>The Global Catalogue of Microorganisms (GCM) 10K type strain sequencing project: providing services to taxonomists for standard genome sequencing and annotation.</title>
        <authorList>
            <consortium name="The Broad Institute Genomics Platform"/>
            <consortium name="The Broad Institute Genome Sequencing Center for Infectious Disease"/>
            <person name="Wu L."/>
            <person name="Ma J."/>
        </authorList>
    </citation>
    <scope>NUCLEOTIDE SEQUENCE [LARGE SCALE GENOMIC DNA]</scope>
    <source>
        <strain evidence="4">R28</strain>
    </source>
</reference>
<feature type="domain" description="Gfo/Idh/MocA-like oxidoreductase N-terminal" evidence="1">
    <location>
        <begin position="3"/>
        <end position="119"/>
    </location>
</feature>
<dbReference type="SUPFAM" id="SSF55347">
    <property type="entry name" value="Glyceraldehyde-3-phosphate dehydrogenase-like, C-terminal domain"/>
    <property type="match status" value="1"/>
</dbReference>
<dbReference type="Pfam" id="PF22725">
    <property type="entry name" value="GFO_IDH_MocA_C3"/>
    <property type="match status" value="1"/>
</dbReference>
<evidence type="ECO:0000313" key="4">
    <source>
        <dbReference type="Proteomes" id="UP001597383"/>
    </source>
</evidence>
<keyword evidence="4" id="KW-1185">Reference proteome</keyword>
<dbReference type="RefSeq" id="WP_377556100.1">
    <property type="nucleotide sequence ID" value="NZ_JBHUHQ010000015.1"/>
</dbReference>
<dbReference type="Gene3D" id="3.40.50.720">
    <property type="entry name" value="NAD(P)-binding Rossmann-like Domain"/>
    <property type="match status" value="1"/>
</dbReference>
<comment type="caution">
    <text evidence="3">The sequence shown here is derived from an EMBL/GenBank/DDBJ whole genome shotgun (WGS) entry which is preliminary data.</text>
</comment>
<evidence type="ECO:0000259" key="1">
    <source>
        <dbReference type="Pfam" id="PF01408"/>
    </source>
</evidence>
<dbReference type="Pfam" id="PF01408">
    <property type="entry name" value="GFO_IDH_MocA"/>
    <property type="match status" value="1"/>
</dbReference>
<dbReference type="EMBL" id="JBHUHQ010000015">
    <property type="protein sequence ID" value="MFD2044664.1"/>
    <property type="molecule type" value="Genomic_DNA"/>
</dbReference>
<feature type="domain" description="GFO/IDH/MocA-like oxidoreductase" evidence="2">
    <location>
        <begin position="128"/>
        <end position="234"/>
    </location>
</feature>
<dbReference type="InterPro" id="IPR036291">
    <property type="entry name" value="NAD(P)-bd_dom_sf"/>
</dbReference>
<accession>A0ABW4VYE7</accession>
<dbReference type="InterPro" id="IPR051450">
    <property type="entry name" value="Gfo/Idh/MocA_Oxidoreductases"/>
</dbReference>
<organism evidence="3 4">
    <name type="scientific">Ornithinibacillus salinisoli</name>
    <dbReference type="NCBI Taxonomy" id="1848459"/>
    <lineage>
        <taxon>Bacteria</taxon>
        <taxon>Bacillati</taxon>
        <taxon>Bacillota</taxon>
        <taxon>Bacilli</taxon>
        <taxon>Bacillales</taxon>
        <taxon>Bacillaceae</taxon>
        <taxon>Ornithinibacillus</taxon>
    </lineage>
</organism>
<evidence type="ECO:0000259" key="2">
    <source>
        <dbReference type="Pfam" id="PF22725"/>
    </source>
</evidence>
<dbReference type="Proteomes" id="UP001597383">
    <property type="component" value="Unassembled WGS sequence"/>
</dbReference>
<dbReference type="PANTHER" id="PTHR43377:SF1">
    <property type="entry name" value="BILIVERDIN REDUCTASE A"/>
    <property type="match status" value="1"/>
</dbReference>
<name>A0ABW4VYE7_9BACI</name>
<dbReference type="InterPro" id="IPR000683">
    <property type="entry name" value="Gfo/Idh/MocA-like_OxRdtase_N"/>
</dbReference>
<evidence type="ECO:0000313" key="3">
    <source>
        <dbReference type="EMBL" id="MFD2044664.1"/>
    </source>
</evidence>